<reference evidence="2 3" key="1">
    <citation type="submission" date="2018-11" db="EMBL/GenBank/DDBJ databases">
        <title>Trebonia kvetii gen.nov., sp.nov., a novel acidophilic actinobacterium, and proposal of the new actinobacterial family Treboniaceae fam. nov.</title>
        <authorList>
            <person name="Rapoport D."/>
            <person name="Sagova-Mareckova M."/>
            <person name="Sedlacek I."/>
            <person name="Provaznik J."/>
            <person name="Kralova S."/>
            <person name="Pavlinic D."/>
            <person name="Benes V."/>
            <person name="Kopecky J."/>
        </authorList>
    </citation>
    <scope>NUCLEOTIDE SEQUENCE [LARGE SCALE GENOMIC DNA]</scope>
    <source>
        <strain evidence="2 3">15Tr583</strain>
    </source>
</reference>
<evidence type="ECO:0000313" key="2">
    <source>
        <dbReference type="EMBL" id="TVZ06625.1"/>
    </source>
</evidence>
<feature type="region of interest" description="Disordered" evidence="1">
    <location>
        <begin position="122"/>
        <end position="148"/>
    </location>
</feature>
<evidence type="ECO:0000256" key="1">
    <source>
        <dbReference type="SAM" id="MobiDB-lite"/>
    </source>
</evidence>
<dbReference type="Proteomes" id="UP000460272">
    <property type="component" value="Unassembled WGS sequence"/>
</dbReference>
<keyword evidence="3" id="KW-1185">Reference proteome</keyword>
<feature type="compositionally biased region" description="Basic and acidic residues" evidence="1">
    <location>
        <begin position="123"/>
        <end position="136"/>
    </location>
</feature>
<sequence>MSSVSQPRRSQGLPLLAPAQRRYHVGGEERRHVDPGRWVLTAPSAGTSEPLRVTFDRPLDHGLLARCLQVSGPDGRPVDGTPSIGRGEQSWQLAPSRAWAPGSHQLVVDPVLEDVAGNSVSRVFDRDLDRPEDQPRQTRPVTVGFRSR</sequence>
<organism evidence="2 3">
    <name type="scientific">Trebonia kvetii</name>
    <dbReference type="NCBI Taxonomy" id="2480626"/>
    <lineage>
        <taxon>Bacteria</taxon>
        <taxon>Bacillati</taxon>
        <taxon>Actinomycetota</taxon>
        <taxon>Actinomycetes</taxon>
        <taxon>Streptosporangiales</taxon>
        <taxon>Treboniaceae</taxon>
        <taxon>Trebonia</taxon>
    </lineage>
</organism>
<gene>
    <name evidence="2" type="ORF">EAS64_04375</name>
</gene>
<proteinExistence type="predicted"/>
<dbReference type="EMBL" id="RPFW01000001">
    <property type="protein sequence ID" value="TVZ06625.1"/>
    <property type="molecule type" value="Genomic_DNA"/>
</dbReference>
<dbReference type="RefSeq" id="WP_145851378.1">
    <property type="nucleotide sequence ID" value="NZ_RPFW01000001.1"/>
</dbReference>
<dbReference type="AlphaFoldDB" id="A0A6P2C805"/>
<evidence type="ECO:0000313" key="3">
    <source>
        <dbReference type="Proteomes" id="UP000460272"/>
    </source>
</evidence>
<dbReference type="OrthoDB" id="246488at2"/>
<name>A0A6P2C805_9ACTN</name>
<evidence type="ECO:0008006" key="4">
    <source>
        <dbReference type="Google" id="ProtNLM"/>
    </source>
</evidence>
<protein>
    <recommendedName>
        <fullName evidence="4">SbsA Ig-like domain-containing protein</fullName>
    </recommendedName>
</protein>
<feature type="region of interest" description="Disordered" evidence="1">
    <location>
        <begin position="1"/>
        <end position="31"/>
    </location>
</feature>
<comment type="caution">
    <text evidence="2">The sequence shown here is derived from an EMBL/GenBank/DDBJ whole genome shotgun (WGS) entry which is preliminary data.</text>
</comment>
<accession>A0A6P2C805</accession>